<dbReference type="KEGG" id="csy:CENSYa_0813"/>
<proteinExistence type="predicted"/>
<name>A0RVS9_CENSY</name>
<dbReference type="Proteomes" id="UP000000758">
    <property type="component" value="Chromosome"/>
</dbReference>
<dbReference type="HOGENOM" id="CLU_2783862_0_0_2"/>
<dbReference type="EnsemblBacteria" id="ABK77446">
    <property type="protein sequence ID" value="ABK77446"/>
    <property type="gene ID" value="CENSYa_0813"/>
</dbReference>
<gene>
    <name evidence="1" type="ordered locus">CENSYa_0813</name>
</gene>
<keyword evidence="2" id="KW-1185">Reference proteome</keyword>
<accession>A0RVS9</accession>
<dbReference type="AlphaFoldDB" id="A0RVS9"/>
<protein>
    <submittedName>
        <fullName evidence="1">Uncharacterized protein</fullName>
    </submittedName>
</protein>
<reference evidence="1 2" key="1">
    <citation type="journal article" date="2006" name="Proc. Natl. Acad. Sci. U.S.A.">
        <title>Genomic analysis of the uncultivated marine crenarchaeote Cenarchaeum symbiosum.</title>
        <authorList>
            <person name="Hallam S.J."/>
            <person name="Konstantinidis K.T."/>
            <person name="Putnam N."/>
            <person name="Schleper C."/>
            <person name="Watanabe Y."/>
            <person name="Sugahara J."/>
            <person name="Preston C."/>
            <person name="de la Torre J."/>
            <person name="Richardson P.M."/>
            <person name="DeLong E.F."/>
        </authorList>
    </citation>
    <scope>NUCLEOTIDE SEQUENCE [LARGE SCALE GENOMIC DNA]</scope>
    <source>
        <strain evidence="2">A</strain>
    </source>
</reference>
<evidence type="ECO:0000313" key="1">
    <source>
        <dbReference type="EMBL" id="ABK77446.1"/>
    </source>
</evidence>
<organism evidence="1 2">
    <name type="scientific">Cenarchaeum symbiosum (strain A)</name>
    <dbReference type="NCBI Taxonomy" id="414004"/>
    <lineage>
        <taxon>Archaea</taxon>
        <taxon>Nitrososphaerota</taxon>
        <taxon>Candidatus Cenarchaeales</taxon>
        <taxon>Candidatus Cenarchaeaceae</taxon>
        <taxon>Candidatus Cenarchaeum</taxon>
    </lineage>
</organism>
<sequence length="68" mass="8317">MQDIVYSGIKKMHRVRYRLYEDEFTDHLKGLMWDLKDLDTMEQELKKMRKMLNAMEAERRKLPAMPRG</sequence>
<evidence type="ECO:0000313" key="2">
    <source>
        <dbReference type="Proteomes" id="UP000000758"/>
    </source>
</evidence>
<dbReference type="EMBL" id="DP000238">
    <property type="protein sequence ID" value="ABK77446.1"/>
    <property type="molecule type" value="Genomic_DNA"/>
</dbReference>